<gene>
    <name evidence="1" type="ORF">HMPREF9193_01896</name>
</gene>
<dbReference type="Gene3D" id="3.30.110.170">
    <property type="entry name" value="Protein of unknown function (DUF541), domain 1"/>
    <property type="match status" value="1"/>
</dbReference>
<sequence length="246" mass="26058">MTTKSKKDLKQPLLIAGVILILLGANTFLSAQTVQGQPSITVTGNGIVSVKPDTAVIRLAVETSAQEAAAAAARNATLMNSVTQAVQKAGIKTEDTATRGYNVFRDTRYNSKTGNYEEKGYKVVNTLTVTVHDIQKTGAIIDAALKAGANQLSEVSFYTKDTSEAYKQARTKAVLQAKEAAQTLSAAAGQKIGAVLSIEELSGIPIYRNTVNYDVSMLKSSGQEATPITPGDTEVSVTVKVVFELK</sequence>
<dbReference type="Gene3D" id="3.30.70.2970">
    <property type="entry name" value="Protein of unknown function (DUF541), domain 2"/>
    <property type="match status" value="1"/>
</dbReference>
<keyword evidence="1" id="KW-0969">Cilium</keyword>
<accession>A0ABN0NX83</accession>
<keyword evidence="2" id="KW-1185">Reference proteome</keyword>
<comment type="caution">
    <text evidence="1">The sequence shown here is derived from an EMBL/GenBank/DDBJ whole genome shotgun (WGS) entry which is preliminary data.</text>
</comment>
<dbReference type="InterPro" id="IPR052022">
    <property type="entry name" value="26kDa_periplasmic_antigen"/>
</dbReference>
<dbReference type="RefSeq" id="WP_021688110.1">
    <property type="nucleotide sequence ID" value="NZ_KI260571.1"/>
</dbReference>
<dbReference type="EMBL" id="AWVH01000040">
    <property type="protein sequence ID" value="ERJ91888.1"/>
    <property type="molecule type" value="Genomic_DNA"/>
</dbReference>
<organism evidence="1 2">
    <name type="scientific">Treponema lecithinolyticum ATCC 700332</name>
    <dbReference type="NCBI Taxonomy" id="1321815"/>
    <lineage>
        <taxon>Bacteria</taxon>
        <taxon>Pseudomonadati</taxon>
        <taxon>Spirochaetota</taxon>
        <taxon>Spirochaetia</taxon>
        <taxon>Spirochaetales</taxon>
        <taxon>Treponemataceae</taxon>
        <taxon>Treponema</taxon>
    </lineage>
</organism>
<keyword evidence="1" id="KW-0966">Cell projection</keyword>
<proteinExistence type="predicted"/>
<reference evidence="1 2" key="1">
    <citation type="submission" date="2013-08" db="EMBL/GenBank/DDBJ databases">
        <authorList>
            <person name="Weinstock G."/>
            <person name="Sodergren E."/>
            <person name="Wylie T."/>
            <person name="Fulton L."/>
            <person name="Fulton R."/>
            <person name="Fronick C."/>
            <person name="O'Laughlin M."/>
            <person name="Godfrey J."/>
            <person name="Miner T."/>
            <person name="Herter B."/>
            <person name="Appelbaum E."/>
            <person name="Cordes M."/>
            <person name="Lek S."/>
            <person name="Wollam A."/>
            <person name="Pepin K.H."/>
            <person name="Palsikar V.B."/>
            <person name="Mitreva M."/>
            <person name="Wilson R.K."/>
        </authorList>
    </citation>
    <scope>NUCLEOTIDE SEQUENCE [LARGE SCALE GENOMIC DNA]</scope>
    <source>
        <strain evidence="1 2">ATCC 700332</strain>
    </source>
</reference>
<keyword evidence="1" id="KW-0282">Flagellum</keyword>
<name>A0ABN0NX83_TRELE</name>
<evidence type="ECO:0000313" key="2">
    <source>
        <dbReference type="Proteomes" id="UP000016649"/>
    </source>
</evidence>
<dbReference type="InterPro" id="IPR007497">
    <property type="entry name" value="SIMPL/DUF541"/>
</dbReference>
<dbReference type="Proteomes" id="UP000016649">
    <property type="component" value="Unassembled WGS sequence"/>
</dbReference>
<dbReference type="PANTHER" id="PTHR34387:SF1">
    <property type="entry name" value="PERIPLASMIC IMMUNOGENIC PROTEIN"/>
    <property type="match status" value="1"/>
</dbReference>
<dbReference type="Pfam" id="PF04402">
    <property type="entry name" value="SIMPL"/>
    <property type="match status" value="1"/>
</dbReference>
<protein>
    <submittedName>
        <fullName evidence="1">Flagellar protein FliS</fullName>
    </submittedName>
</protein>
<dbReference type="PANTHER" id="PTHR34387">
    <property type="entry name" value="SLR1258 PROTEIN"/>
    <property type="match status" value="1"/>
</dbReference>
<evidence type="ECO:0000313" key="1">
    <source>
        <dbReference type="EMBL" id="ERJ91888.1"/>
    </source>
</evidence>